<dbReference type="GO" id="GO:0008218">
    <property type="term" value="P:bioluminescence"/>
    <property type="evidence" value="ECO:0007669"/>
    <property type="project" value="InterPro"/>
</dbReference>
<evidence type="ECO:0000259" key="1">
    <source>
        <dbReference type="Pfam" id="PF04443"/>
    </source>
</evidence>
<dbReference type="Pfam" id="PF04443">
    <property type="entry name" value="LuxE"/>
    <property type="match status" value="1"/>
</dbReference>
<dbReference type="Proteomes" id="UP000886043">
    <property type="component" value="Unassembled WGS sequence"/>
</dbReference>
<accession>A0A7C3GDA8</accession>
<dbReference type="SUPFAM" id="SSF56801">
    <property type="entry name" value="Acetyl-CoA synthetase-like"/>
    <property type="match status" value="1"/>
</dbReference>
<gene>
    <name evidence="2" type="ORF">ENJ40_02810</name>
</gene>
<dbReference type="InterPro" id="IPR007534">
    <property type="entry name" value="LuxE"/>
</dbReference>
<protein>
    <submittedName>
        <fullName evidence="2">Acyl-protein synthetase</fullName>
    </submittedName>
</protein>
<dbReference type="Gene3D" id="3.40.50.12780">
    <property type="entry name" value="N-terminal domain of ligase-like"/>
    <property type="match status" value="1"/>
</dbReference>
<reference evidence="2" key="1">
    <citation type="journal article" date="2020" name="mSystems">
        <title>Genome- and Community-Level Interaction Insights into Carbon Utilization and Element Cycling Functions of Hydrothermarchaeota in Hydrothermal Sediment.</title>
        <authorList>
            <person name="Zhou Z."/>
            <person name="Liu Y."/>
            <person name="Xu W."/>
            <person name="Pan J."/>
            <person name="Luo Z.H."/>
            <person name="Li M."/>
        </authorList>
    </citation>
    <scope>NUCLEOTIDE SEQUENCE [LARGE SCALE GENOMIC DNA]</scope>
    <source>
        <strain evidence="2">HyVt-483</strain>
    </source>
</reference>
<feature type="domain" description="Acyl-protein synthetase LuxE" evidence="1">
    <location>
        <begin position="30"/>
        <end position="349"/>
    </location>
</feature>
<proteinExistence type="predicted"/>
<dbReference type="EMBL" id="DRMH01000028">
    <property type="protein sequence ID" value="HFC97377.1"/>
    <property type="molecule type" value="Genomic_DNA"/>
</dbReference>
<dbReference type="AlphaFoldDB" id="A0A7C3GDA8"/>
<organism evidence="2">
    <name type="scientific">Thermosulfurimonas dismutans</name>
    <dbReference type="NCBI Taxonomy" id="999894"/>
    <lineage>
        <taxon>Bacteria</taxon>
        <taxon>Pseudomonadati</taxon>
        <taxon>Thermodesulfobacteriota</taxon>
        <taxon>Thermodesulfobacteria</taxon>
        <taxon>Thermodesulfobacteriales</taxon>
        <taxon>Thermodesulfobacteriaceae</taxon>
        <taxon>Thermosulfurimonas</taxon>
    </lineage>
</organism>
<sequence>MAVRDYSLDSAFVRQLDEELLEFIGRGLEHRDEETFNRLALKEFELQFYTVKPYREFCQRKGITPDTISSWEEIPAVPTLAFKKFVLTTFPPERAVQSYMSSGTTDFTHRSRIYRDQRAVEIMVRANALLTREYLFPDRERMRILFFAPSPRLVPTMGMAVGLGEVRRLFGTEDSTFLITYRGLDLETLLRALHEAEETGEPIALIGATSAFIYFLRACEREGLRFELPPGSRICDGGGYQGQFGECSREEFWDMCARILNVPSHYCINVLGMAETSTNFFDNVLRNYLRGRRKVRYKELPPWTRLRIVDPETLTPVPPGEPGLLCHYDLANRAMMFAVQTDNVGVAVEDGFEILGRWRKKDGRVYLDRTFQHPGGRVLNTLTEFLLRRKFSRIGSVYDRIIGR</sequence>
<dbReference type="GO" id="GO:0047474">
    <property type="term" value="F:long-chain fatty acid--protein ligase activity"/>
    <property type="evidence" value="ECO:0007669"/>
    <property type="project" value="InterPro"/>
</dbReference>
<name>A0A7C3GDA8_9BACT</name>
<evidence type="ECO:0000313" key="2">
    <source>
        <dbReference type="EMBL" id="HFC97377.1"/>
    </source>
</evidence>
<dbReference type="InterPro" id="IPR042099">
    <property type="entry name" value="ANL_N_sf"/>
</dbReference>
<comment type="caution">
    <text evidence="2">The sequence shown here is derived from an EMBL/GenBank/DDBJ whole genome shotgun (WGS) entry which is preliminary data.</text>
</comment>